<comment type="similarity">
    <text evidence="1 9">Belongs to the peptidase S11 family.</text>
</comment>
<dbReference type="GO" id="GO:0009252">
    <property type="term" value="P:peptidoglycan biosynthetic process"/>
    <property type="evidence" value="ECO:0007669"/>
    <property type="project" value="UniProtKB-KW"/>
</dbReference>
<evidence type="ECO:0000256" key="5">
    <source>
        <dbReference type="ARBA" id="ARBA00022984"/>
    </source>
</evidence>
<evidence type="ECO:0000256" key="1">
    <source>
        <dbReference type="ARBA" id="ARBA00007164"/>
    </source>
</evidence>
<dbReference type="PANTHER" id="PTHR21581:SF11">
    <property type="entry name" value="D-ALANYL-D-ALANINE CARBOXYPEPTIDASE DACA"/>
    <property type="match status" value="1"/>
</dbReference>
<dbReference type="EMBL" id="BBJM01000019">
    <property type="protein sequence ID" value="GAK48127.1"/>
    <property type="molecule type" value="Genomic_DNA"/>
</dbReference>
<dbReference type="STRING" id="1291743.LOSG293_190340"/>
<dbReference type="AlphaFoldDB" id="A0A081BJA9"/>
<keyword evidence="2" id="KW-0732">Signal</keyword>
<dbReference type="GO" id="GO:0071555">
    <property type="term" value="P:cell wall organization"/>
    <property type="evidence" value="ECO:0007669"/>
    <property type="project" value="UniProtKB-KW"/>
</dbReference>
<evidence type="ECO:0000256" key="4">
    <source>
        <dbReference type="ARBA" id="ARBA00022960"/>
    </source>
</evidence>
<gene>
    <name evidence="11" type="ORF">LOSG293_190340</name>
</gene>
<feature type="active site" description="Proton acceptor" evidence="7">
    <location>
        <position position="134"/>
    </location>
</feature>
<evidence type="ECO:0000313" key="11">
    <source>
        <dbReference type="EMBL" id="GAK48127.1"/>
    </source>
</evidence>
<keyword evidence="11" id="KW-0645">Protease</keyword>
<dbReference type="Proteomes" id="UP000028700">
    <property type="component" value="Unassembled WGS sequence"/>
</dbReference>
<dbReference type="PANTHER" id="PTHR21581">
    <property type="entry name" value="D-ALANYL-D-ALANINE CARBOXYPEPTIDASE"/>
    <property type="match status" value="1"/>
</dbReference>
<dbReference type="InterPro" id="IPR001967">
    <property type="entry name" value="Peptidase_S11_N"/>
</dbReference>
<evidence type="ECO:0000256" key="9">
    <source>
        <dbReference type="RuleBase" id="RU004016"/>
    </source>
</evidence>
<evidence type="ECO:0000256" key="2">
    <source>
        <dbReference type="ARBA" id="ARBA00022729"/>
    </source>
</evidence>
<keyword evidence="11" id="KW-0121">Carboxypeptidase</keyword>
<comment type="caution">
    <text evidence="11">The sequence shown here is derived from an EMBL/GenBank/DDBJ whole genome shotgun (WGS) entry which is preliminary data.</text>
</comment>
<evidence type="ECO:0000259" key="10">
    <source>
        <dbReference type="Pfam" id="PF00768"/>
    </source>
</evidence>
<dbReference type="GO" id="GO:0009002">
    <property type="term" value="F:serine-type D-Ala-D-Ala carboxypeptidase activity"/>
    <property type="evidence" value="ECO:0007669"/>
    <property type="project" value="InterPro"/>
</dbReference>
<dbReference type="InterPro" id="IPR018044">
    <property type="entry name" value="Peptidase_S11"/>
</dbReference>
<name>A0A081BJA9_9LACO</name>
<feature type="active site" description="Acyl-ester intermediate" evidence="7">
    <location>
        <position position="131"/>
    </location>
</feature>
<keyword evidence="4" id="KW-0133">Cell shape</keyword>
<dbReference type="GO" id="GO:0006508">
    <property type="term" value="P:proteolysis"/>
    <property type="evidence" value="ECO:0007669"/>
    <property type="project" value="InterPro"/>
</dbReference>
<dbReference type="Pfam" id="PF00768">
    <property type="entry name" value="Peptidase_S11"/>
    <property type="match status" value="1"/>
</dbReference>
<keyword evidence="3" id="KW-0378">Hydrolase</keyword>
<dbReference type="PRINTS" id="PR00725">
    <property type="entry name" value="DADACBPTASE1"/>
</dbReference>
<evidence type="ECO:0000256" key="3">
    <source>
        <dbReference type="ARBA" id="ARBA00022801"/>
    </source>
</evidence>
<dbReference type="MEROPS" id="S11.006"/>
<evidence type="ECO:0000256" key="6">
    <source>
        <dbReference type="ARBA" id="ARBA00023316"/>
    </source>
</evidence>
<feature type="domain" description="Peptidase S11 D-alanyl-D-alanine carboxypeptidase A N-terminal" evidence="10">
    <location>
        <begin position="103"/>
        <end position="351"/>
    </location>
</feature>
<dbReference type="SUPFAM" id="SSF56601">
    <property type="entry name" value="beta-lactamase/transpeptidase-like"/>
    <property type="match status" value="1"/>
</dbReference>
<keyword evidence="5" id="KW-0573">Peptidoglycan synthesis</keyword>
<proteinExistence type="inferred from homology"/>
<sequence length="399" mass="44296">MATWFAVTINSREAIPSAITTSKQPRAYTISDSRVQIYNPQTHQKLRVSNQSKQTWYVLKSAKLTEGNRHETFKYVYLDNAHQGWIAANHLKKVLPLNYKLKKAKAAIAINATTGQVLTQQNANSPQLVASTAKLMTIYLAMQKVQKTKAGWHQKVDVMKDKQLVKMSQDPAHGGFEFKKNRTYTVHDLVDAAMIQSSNNAAIALGEWVAGSNTKFIRLMNQTAKAWGLRQTHFVSSSGLENDDLKSFDLTVPGTSAKAANQLSAANLATIARKLITKYPEILSVSRQRVKKVAGETLYNYTPLLKGAESYDQKLKVDGLKIGYTPRAGTSFVGTGTPNNNRIITVIIKDKKVFDDTTKLMKAASKVNVPTTVINLAKQNQDNEHALSTKLIYQLKTLN</sequence>
<dbReference type="GO" id="GO:0008360">
    <property type="term" value="P:regulation of cell shape"/>
    <property type="evidence" value="ECO:0007669"/>
    <property type="project" value="UniProtKB-KW"/>
</dbReference>
<protein>
    <submittedName>
        <fullName evidence="11">D-alanyl-D-alanine carboxypeptidase</fullName>
    </submittedName>
</protein>
<dbReference type="Gene3D" id="3.40.710.10">
    <property type="entry name" value="DD-peptidase/beta-lactamase superfamily"/>
    <property type="match status" value="1"/>
</dbReference>
<dbReference type="InterPro" id="IPR012338">
    <property type="entry name" value="Beta-lactam/transpept-like"/>
</dbReference>
<keyword evidence="6" id="KW-0961">Cell wall biogenesis/degradation</keyword>
<organism evidence="11 12">
    <name type="scientific">Secundilactobacillus oryzae JCM 18671</name>
    <dbReference type="NCBI Taxonomy" id="1291743"/>
    <lineage>
        <taxon>Bacteria</taxon>
        <taxon>Bacillati</taxon>
        <taxon>Bacillota</taxon>
        <taxon>Bacilli</taxon>
        <taxon>Lactobacillales</taxon>
        <taxon>Lactobacillaceae</taxon>
        <taxon>Secundilactobacillus</taxon>
    </lineage>
</organism>
<keyword evidence="12" id="KW-1185">Reference proteome</keyword>
<evidence type="ECO:0000256" key="8">
    <source>
        <dbReference type="PIRSR" id="PIRSR618044-2"/>
    </source>
</evidence>
<feature type="binding site" evidence="8">
    <location>
        <position position="321"/>
    </location>
    <ligand>
        <name>substrate</name>
    </ligand>
</feature>
<feature type="active site" evidence="7">
    <location>
        <position position="197"/>
    </location>
</feature>
<reference evidence="11" key="1">
    <citation type="journal article" date="2014" name="Genome Announc.">
        <title>Draft Genome Sequence of Lactobacillus oryzae Strain SG293T.</title>
        <authorList>
            <person name="Tanizawa Y."/>
            <person name="Fujisawa T."/>
            <person name="Mochizuki T."/>
            <person name="Kaminuma E."/>
            <person name="Nakamura Y."/>
            <person name="Tohno M."/>
        </authorList>
    </citation>
    <scope>NUCLEOTIDE SEQUENCE [LARGE SCALE GENOMIC DNA]</scope>
    <source>
        <strain evidence="11">SG293</strain>
    </source>
</reference>
<accession>A0A081BJA9</accession>
<dbReference type="eggNOG" id="COG1686">
    <property type="taxonomic scope" value="Bacteria"/>
</dbReference>
<evidence type="ECO:0000313" key="12">
    <source>
        <dbReference type="Proteomes" id="UP000028700"/>
    </source>
</evidence>
<evidence type="ECO:0000256" key="7">
    <source>
        <dbReference type="PIRSR" id="PIRSR618044-1"/>
    </source>
</evidence>